<feature type="transmembrane region" description="Helical" evidence="6">
    <location>
        <begin position="246"/>
        <end position="264"/>
    </location>
</feature>
<sequence>MNNIKHHLLVLLATTLVAGSFWASEKLAGIINPISLTLLRFIGASLILLPLVLSKAKWREKILPTLPRATVISLFYALFFIGFFEALNTTNATNTATIFTLVPLITGLLSIIAFREKLTGKQLLVYAIGALGTIWVIFGGQLTLLMSFTLNRGDLIFIGTIFFMSFYSIAMKMLYRNDEMIVLAFCTLLGGSFWMALALLITGQPLEWQLLQHDAIFHMTYLILGATLATVFLYQITTVALGPKRVNAYIYLNPALVVFLLLIIEGTPVPHAIIPGIMISVIATVILQRDKRPIEIKTR</sequence>
<evidence type="ECO:0000256" key="6">
    <source>
        <dbReference type="SAM" id="Phobius"/>
    </source>
</evidence>
<reference evidence="8" key="1">
    <citation type="submission" date="2018-06" db="EMBL/GenBank/DDBJ databases">
        <authorList>
            <person name="Zhirakovskaya E."/>
        </authorList>
    </citation>
    <scope>NUCLEOTIDE SEQUENCE</scope>
</reference>
<keyword evidence="2" id="KW-1003">Cell membrane</keyword>
<feature type="transmembrane region" description="Helical" evidence="6">
    <location>
        <begin position="33"/>
        <end position="53"/>
    </location>
</feature>
<keyword evidence="4 6" id="KW-1133">Transmembrane helix</keyword>
<evidence type="ECO:0000313" key="8">
    <source>
        <dbReference type="EMBL" id="VAW85437.1"/>
    </source>
</evidence>
<evidence type="ECO:0000256" key="5">
    <source>
        <dbReference type="ARBA" id="ARBA00023136"/>
    </source>
</evidence>
<proteinExistence type="predicted"/>
<dbReference type="InterPro" id="IPR037185">
    <property type="entry name" value="EmrE-like"/>
</dbReference>
<feature type="transmembrane region" description="Helical" evidence="6">
    <location>
        <begin position="65"/>
        <end position="84"/>
    </location>
</feature>
<dbReference type="Pfam" id="PF00892">
    <property type="entry name" value="EamA"/>
    <property type="match status" value="2"/>
</dbReference>
<feature type="transmembrane region" description="Helical" evidence="6">
    <location>
        <begin position="182"/>
        <end position="203"/>
    </location>
</feature>
<dbReference type="InterPro" id="IPR050638">
    <property type="entry name" value="AA-Vitamin_Transporters"/>
</dbReference>
<organism evidence="8">
    <name type="scientific">hydrothermal vent metagenome</name>
    <dbReference type="NCBI Taxonomy" id="652676"/>
    <lineage>
        <taxon>unclassified sequences</taxon>
        <taxon>metagenomes</taxon>
        <taxon>ecological metagenomes</taxon>
    </lineage>
</organism>
<evidence type="ECO:0000256" key="3">
    <source>
        <dbReference type="ARBA" id="ARBA00022692"/>
    </source>
</evidence>
<keyword evidence="3 6" id="KW-0812">Transmembrane</keyword>
<dbReference type="GO" id="GO:0005886">
    <property type="term" value="C:plasma membrane"/>
    <property type="evidence" value="ECO:0007669"/>
    <property type="project" value="UniProtKB-SubCell"/>
</dbReference>
<accession>A0A3B0ZDB2</accession>
<feature type="transmembrane region" description="Helical" evidence="6">
    <location>
        <begin position="215"/>
        <end position="234"/>
    </location>
</feature>
<feature type="domain" description="EamA" evidence="7">
    <location>
        <begin position="7"/>
        <end position="137"/>
    </location>
</feature>
<feature type="transmembrane region" description="Helical" evidence="6">
    <location>
        <begin position="123"/>
        <end position="149"/>
    </location>
</feature>
<gene>
    <name evidence="8" type="ORF">MNBD_GAMMA17-1901</name>
</gene>
<dbReference type="EMBL" id="UOFQ01000023">
    <property type="protein sequence ID" value="VAW85437.1"/>
    <property type="molecule type" value="Genomic_DNA"/>
</dbReference>
<dbReference type="PANTHER" id="PTHR32322:SF18">
    <property type="entry name" value="S-ADENOSYLMETHIONINE_S-ADENOSYLHOMOCYSTEINE TRANSPORTER"/>
    <property type="match status" value="1"/>
</dbReference>
<dbReference type="PANTHER" id="PTHR32322">
    <property type="entry name" value="INNER MEMBRANE TRANSPORTER"/>
    <property type="match status" value="1"/>
</dbReference>
<evidence type="ECO:0000256" key="1">
    <source>
        <dbReference type="ARBA" id="ARBA00004651"/>
    </source>
</evidence>
<protein>
    <recommendedName>
        <fullName evidence="7">EamA domain-containing protein</fullName>
    </recommendedName>
</protein>
<feature type="transmembrane region" description="Helical" evidence="6">
    <location>
        <begin position="155"/>
        <end position="175"/>
    </location>
</feature>
<evidence type="ECO:0000256" key="4">
    <source>
        <dbReference type="ARBA" id="ARBA00022989"/>
    </source>
</evidence>
<dbReference type="SUPFAM" id="SSF103481">
    <property type="entry name" value="Multidrug resistance efflux transporter EmrE"/>
    <property type="match status" value="1"/>
</dbReference>
<feature type="domain" description="EamA" evidence="7">
    <location>
        <begin position="152"/>
        <end position="287"/>
    </location>
</feature>
<keyword evidence="5 6" id="KW-0472">Membrane</keyword>
<comment type="subcellular location">
    <subcellularLocation>
        <location evidence="1">Cell membrane</location>
        <topology evidence="1">Multi-pass membrane protein</topology>
    </subcellularLocation>
</comment>
<evidence type="ECO:0000256" key="2">
    <source>
        <dbReference type="ARBA" id="ARBA00022475"/>
    </source>
</evidence>
<dbReference type="InterPro" id="IPR000620">
    <property type="entry name" value="EamA_dom"/>
</dbReference>
<feature type="transmembrane region" description="Helical" evidence="6">
    <location>
        <begin position="96"/>
        <end position="114"/>
    </location>
</feature>
<dbReference type="AlphaFoldDB" id="A0A3B0ZDB2"/>
<feature type="transmembrane region" description="Helical" evidence="6">
    <location>
        <begin position="270"/>
        <end position="287"/>
    </location>
</feature>
<evidence type="ECO:0000259" key="7">
    <source>
        <dbReference type="Pfam" id="PF00892"/>
    </source>
</evidence>
<name>A0A3B0ZDB2_9ZZZZ</name>